<name>A6DTQ9_9BACT</name>
<dbReference type="OrthoDB" id="9773456at2"/>
<evidence type="ECO:0000259" key="6">
    <source>
        <dbReference type="PROSITE" id="PS51007"/>
    </source>
</evidence>
<gene>
    <name evidence="7" type="ORF">LNTAR_07971</name>
</gene>
<evidence type="ECO:0000256" key="2">
    <source>
        <dbReference type="ARBA" id="ARBA00022723"/>
    </source>
</evidence>
<dbReference type="InterPro" id="IPR036909">
    <property type="entry name" value="Cyt_c-like_dom_sf"/>
</dbReference>
<dbReference type="PANTHER" id="PTHR33751">
    <property type="entry name" value="CBB3-TYPE CYTOCHROME C OXIDASE SUBUNIT FIXP"/>
    <property type="match status" value="1"/>
</dbReference>
<dbReference type="EMBL" id="ABCK01000040">
    <property type="protein sequence ID" value="EDM24986.1"/>
    <property type="molecule type" value="Genomic_DNA"/>
</dbReference>
<keyword evidence="2 5" id="KW-0479">Metal-binding</keyword>
<dbReference type="AlphaFoldDB" id="A6DTQ9"/>
<dbReference type="InterPro" id="IPR009056">
    <property type="entry name" value="Cyt_c-like_dom"/>
</dbReference>
<evidence type="ECO:0000313" key="8">
    <source>
        <dbReference type="Proteomes" id="UP000004947"/>
    </source>
</evidence>
<dbReference type="RefSeq" id="WP_007281206.1">
    <property type="nucleotide sequence ID" value="NZ_ABCK01000040.1"/>
</dbReference>
<dbReference type="eggNOG" id="COG2863">
    <property type="taxonomic scope" value="Bacteria"/>
</dbReference>
<dbReference type="GO" id="GO:0009055">
    <property type="term" value="F:electron transfer activity"/>
    <property type="evidence" value="ECO:0007669"/>
    <property type="project" value="InterPro"/>
</dbReference>
<evidence type="ECO:0000256" key="4">
    <source>
        <dbReference type="PIRSR" id="PIRSR000005-1"/>
    </source>
</evidence>
<feature type="binding site" description="covalent" evidence="4">
    <location>
        <position position="15"/>
    </location>
    <ligand>
        <name>heme c</name>
        <dbReference type="ChEBI" id="CHEBI:61717"/>
        <label>1</label>
    </ligand>
</feature>
<feature type="binding site" description="covalent" evidence="4">
    <location>
        <position position="115"/>
    </location>
    <ligand>
        <name>heme c</name>
        <dbReference type="ChEBI" id="CHEBI:61717"/>
        <label>2</label>
    </ligand>
</feature>
<dbReference type="Gene3D" id="1.10.760.10">
    <property type="entry name" value="Cytochrome c-like domain"/>
    <property type="match status" value="2"/>
</dbReference>
<reference evidence="7 8" key="1">
    <citation type="journal article" date="2010" name="J. Bacteriol.">
        <title>Genome sequence of Lentisphaera araneosa HTCC2155T, the type species of the order Lentisphaerales in the phylum Lentisphaerae.</title>
        <authorList>
            <person name="Thrash J.C."/>
            <person name="Cho J.C."/>
            <person name="Vergin K.L."/>
            <person name="Morris R.M."/>
            <person name="Giovannoni S.J."/>
        </authorList>
    </citation>
    <scope>NUCLEOTIDE SEQUENCE [LARGE SCALE GENOMIC DNA]</scope>
    <source>
        <strain evidence="7 8">HTCC2155</strain>
    </source>
</reference>
<organism evidence="7 8">
    <name type="scientific">Lentisphaera araneosa HTCC2155</name>
    <dbReference type="NCBI Taxonomy" id="313628"/>
    <lineage>
        <taxon>Bacteria</taxon>
        <taxon>Pseudomonadati</taxon>
        <taxon>Lentisphaerota</taxon>
        <taxon>Lentisphaeria</taxon>
        <taxon>Lentisphaerales</taxon>
        <taxon>Lentisphaeraceae</taxon>
        <taxon>Lentisphaera</taxon>
    </lineage>
</organism>
<evidence type="ECO:0000313" key="7">
    <source>
        <dbReference type="EMBL" id="EDM24986.1"/>
    </source>
</evidence>
<keyword evidence="8" id="KW-1185">Reference proteome</keyword>
<dbReference type="PANTHER" id="PTHR33751:SF1">
    <property type="entry name" value="CBB3-TYPE CYTOCHROME C OXIDASE SUBUNIT FIXP"/>
    <property type="match status" value="1"/>
</dbReference>
<feature type="domain" description="Cytochrome c" evidence="6">
    <location>
        <begin position="97"/>
        <end position="189"/>
    </location>
</feature>
<dbReference type="Proteomes" id="UP000004947">
    <property type="component" value="Unassembled WGS sequence"/>
</dbReference>
<keyword evidence="3 5" id="KW-0408">Iron</keyword>
<evidence type="ECO:0000256" key="1">
    <source>
        <dbReference type="ARBA" id="ARBA00022617"/>
    </source>
</evidence>
<feature type="binding site" description="covalent" evidence="4">
    <location>
        <position position="12"/>
    </location>
    <ligand>
        <name>heme c</name>
        <dbReference type="ChEBI" id="CHEBI:61717"/>
        <label>1</label>
    </ligand>
</feature>
<evidence type="ECO:0000256" key="3">
    <source>
        <dbReference type="ARBA" id="ARBA00023004"/>
    </source>
</evidence>
<dbReference type="PIRSF" id="PIRSF000005">
    <property type="entry name" value="Cytochrome_c4"/>
    <property type="match status" value="1"/>
</dbReference>
<evidence type="ECO:0000256" key="5">
    <source>
        <dbReference type="PIRSR" id="PIRSR000005-2"/>
    </source>
</evidence>
<dbReference type="InterPro" id="IPR050597">
    <property type="entry name" value="Cytochrome_c_Oxidase_Subunit"/>
</dbReference>
<feature type="binding site" description="covalent" evidence="4">
    <location>
        <position position="112"/>
    </location>
    <ligand>
        <name>heme c</name>
        <dbReference type="ChEBI" id="CHEBI:61717"/>
        <label>2</label>
    </ligand>
</feature>
<feature type="domain" description="Cytochrome c" evidence="6">
    <location>
        <begin position="1"/>
        <end position="87"/>
    </location>
</feature>
<dbReference type="GO" id="GO:0042597">
    <property type="term" value="C:periplasmic space"/>
    <property type="evidence" value="ECO:0007669"/>
    <property type="project" value="InterPro"/>
</dbReference>
<feature type="binding site" description="axial binding residue" evidence="5">
    <location>
        <position position="116"/>
    </location>
    <ligand>
        <name>heme c</name>
        <dbReference type="ChEBI" id="CHEBI:61717"/>
        <label>2</label>
    </ligand>
    <ligandPart>
        <name>Fe</name>
        <dbReference type="ChEBI" id="CHEBI:18248"/>
    </ligandPart>
</feature>
<sequence>MHPAKALFKEKCAQCHGLNAEGNDLLNAPTLASQSSLYISEQLHKFKKGIRGGDAKVDAVASLMSQQAKTLQESVIKLLAQYLSKLEAPKRGVVENESAQAGEKIYQKQANCISCHGDYGQGNDSMKAPKLNILSASYIAAELNKFAKNQRGLSADKDPHGYLMVKTLKDYALSEKNFKDLAVYISTLRKPKEEKK</sequence>
<comment type="caution">
    <text evidence="7">The sequence shown here is derived from an EMBL/GenBank/DDBJ whole genome shotgun (WGS) entry which is preliminary data.</text>
</comment>
<protein>
    <submittedName>
        <fullName evidence="7">Cytochrome c, class I</fullName>
    </submittedName>
</protein>
<keyword evidence="1 4" id="KW-0349">Heme</keyword>
<dbReference type="GO" id="GO:0020037">
    <property type="term" value="F:heme binding"/>
    <property type="evidence" value="ECO:0007669"/>
    <property type="project" value="InterPro"/>
</dbReference>
<accession>A6DTQ9</accession>
<comment type="PTM">
    <text evidence="4">Binds 2 heme c groups covalently per subunit.</text>
</comment>
<dbReference type="STRING" id="313628.LNTAR_07971"/>
<feature type="binding site" description="axial binding residue" evidence="5">
    <location>
        <position position="164"/>
    </location>
    <ligand>
        <name>heme c</name>
        <dbReference type="ChEBI" id="CHEBI:61717"/>
        <label>2</label>
    </ligand>
    <ligandPart>
        <name>Fe</name>
        <dbReference type="ChEBI" id="CHEBI:18248"/>
    </ligandPart>
</feature>
<feature type="binding site" description="axial binding residue" evidence="5">
    <location>
        <position position="64"/>
    </location>
    <ligand>
        <name>heme c</name>
        <dbReference type="ChEBI" id="CHEBI:61717"/>
        <label>1</label>
    </ligand>
    <ligandPart>
        <name>Fe</name>
        <dbReference type="ChEBI" id="CHEBI:18248"/>
    </ligandPart>
</feature>
<proteinExistence type="predicted"/>
<dbReference type="SUPFAM" id="SSF46626">
    <property type="entry name" value="Cytochrome c"/>
    <property type="match status" value="2"/>
</dbReference>
<dbReference type="PROSITE" id="PS51007">
    <property type="entry name" value="CYTC"/>
    <property type="match status" value="2"/>
</dbReference>
<feature type="binding site" description="axial binding residue" evidence="5">
    <location>
        <position position="16"/>
    </location>
    <ligand>
        <name>heme c</name>
        <dbReference type="ChEBI" id="CHEBI:61717"/>
        <label>1</label>
    </ligand>
    <ligandPart>
        <name>Fe</name>
        <dbReference type="ChEBI" id="CHEBI:18248"/>
    </ligandPart>
</feature>
<dbReference type="InterPro" id="IPR024167">
    <property type="entry name" value="Cytochrome_c4-like"/>
</dbReference>
<dbReference type="Pfam" id="PF00034">
    <property type="entry name" value="Cytochrom_C"/>
    <property type="match status" value="2"/>
</dbReference>
<dbReference type="GO" id="GO:0005506">
    <property type="term" value="F:iron ion binding"/>
    <property type="evidence" value="ECO:0007669"/>
    <property type="project" value="InterPro"/>
</dbReference>